<feature type="repeat" description="ANK" evidence="3">
    <location>
        <begin position="71"/>
        <end position="103"/>
    </location>
</feature>
<keyword evidence="6" id="KW-1185">Reference proteome</keyword>
<evidence type="ECO:0000313" key="6">
    <source>
        <dbReference type="Proteomes" id="UP000243579"/>
    </source>
</evidence>
<feature type="region of interest" description="Disordered" evidence="4">
    <location>
        <begin position="13"/>
        <end position="32"/>
    </location>
</feature>
<dbReference type="SMART" id="SM00248">
    <property type="entry name" value="ANK"/>
    <property type="match status" value="3"/>
</dbReference>
<dbReference type="GO" id="GO:0005634">
    <property type="term" value="C:nucleus"/>
    <property type="evidence" value="ECO:0007669"/>
    <property type="project" value="TreeGrafter"/>
</dbReference>
<dbReference type="InterPro" id="IPR050776">
    <property type="entry name" value="Ank_Repeat/CDKN_Inhibitor"/>
</dbReference>
<keyword evidence="1" id="KW-0677">Repeat</keyword>
<dbReference type="SUPFAM" id="SSF48403">
    <property type="entry name" value="Ankyrin repeat"/>
    <property type="match status" value="1"/>
</dbReference>
<dbReference type="OrthoDB" id="194358at2759"/>
<dbReference type="Proteomes" id="UP000243579">
    <property type="component" value="Unassembled WGS sequence"/>
</dbReference>
<evidence type="ECO:0000256" key="3">
    <source>
        <dbReference type="PROSITE-ProRule" id="PRU00023"/>
    </source>
</evidence>
<dbReference type="AlphaFoldDB" id="A0A1V9ZSJ5"/>
<organism evidence="5 6">
    <name type="scientific">Achlya hypogyna</name>
    <name type="common">Oomycete</name>
    <name type="synonym">Protoachlya hypogyna</name>
    <dbReference type="NCBI Taxonomy" id="1202772"/>
    <lineage>
        <taxon>Eukaryota</taxon>
        <taxon>Sar</taxon>
        <taxon>Stramenopiles</taxon>
        <taxon>Oomycota</taxon>
        <taxon>Saprolegniomycetes</taxon>
        <taxon>Saprolegniales</taxon>
        <taxon>Achlyaceae</taxon>
        <taxon>Achlya</taxon>
    </lineage>
</organism>
<accession>A0A1V9ZSJ5</accession>
<dbReference type="Gene3D" id="1.25.40.20">
    <property type="entry name" value="Ankyrin repeat-containing domain"/>
    <property type="match status" value="1"/>
</dbReference>
<gene>
    <name evidence="5" type="ORF">ACHHYP_02042</name>
</gene>
<evidence type="ECO:0000256" key="4">
    <source>
        <dbReference type="SAM" id="MobiDB-lite"/>
    </source>
</evidence>
<keyword evidence="2 3" id="KW-0040">ANK repeat</keyword>
<dbReference type="PANTHER" id="PTHR24201:SF14">
    <property type="entry name" value="CYCLIN-DEPENDENT KINASE 4 INHIBITOR C-LIKE"/>
    <property type="match status" value="1"/>
</dbReference>
<dbReference type="EMBL" id="JNBR01000018">
    <property type="protein sequence ID" value="OQS01006.1"/>
    <property type="molecule type" value="Genomic_DNA"/>
</dbReference>
<comment type="caution">
    <text evidence="5">The sequence shown here is derived from an EMBL/GenBank/DDBJ whole genome shotgun (WGS) entry which is preliminary data.</text>
</comment>
<evidence type="ECO:0000313" key="5">
    <source>
        <dbReference type="EMBL" id="OQS01006.1"/>
    </source>
</evidence>
<dbReference type="InterPro" id="IPR002110">
    <property type="entry name" value="Ankyrin_rpt"/>
</dbReference>
<evidence type="ECO:0000256" key="1">
    <source>
        <dbReference type="ARBA" id="ARBA00022737"/>
    </source>
</evidence>
<sequence length="172" mass="18717">MTLWADIAKRFQADKAEPEEEESTRDTSAQENAADVAHIEQLIEAAKTGQLREVQHLCEVVGVDPDQRGYMGWTAAHWAAREGHIAILEYLLQAGANLDTLDRRGDCLLHKAAANGQHDTCAWLLAHNFNALTTNNNGMTPIDMALERAGQTKDAAAAHCAAALAHEGECTF</sequence>
<evidence type="ECO:0000256" key="2">
    <source>
        <dbReference type="ARBA" id="ARBA00023043"/>
    </source>
</evidence>
<dbReference type="STRING" id="1202772.A0A1V9ZSJ5"/>
<reference evidence="5 6" key="1">
    <citation type="journal article" date="2014" name="Genome Biol. Evol.">
        <title>The secreted proteins of Achlya hypogyna and Thraustotheca clavata identify the ancestral oomycete secretome and reveal gene acquisitions by horizontal gene transfer.</title>
        <authorList>
            <person name="Misner I."/>
            <person name="Blouin N."/>
            <person name="Leonard G."/>
            <person name="Richards T.A."/>
            <person name="Lane C.E."/>
        </authorList>
    </citation>
    <scope>NUCLEOTIDE SEQUENCE [LARGE SCALE GENOMIC DNA]</scope>
    <source>
        <strain evidence="5 6">ATCC 48635</strain>
    </source>
</reference>
<dbReference type="PROSITE" id="PS50088">
    <property type="entry name" value="ANK_REPEAT"/>
    <property type="match status" value="1"/>
</dbReference>
<dbReference type="InterPro" id="IPR036770">
    <property type="entry name" value="Ankyrin_rpt-contain_sf"/>
</dbReference>
<protein>
    <submittedName>
        <fullName evidence="5">Uncharacterized protein</fullName>
    </submittedName>
</protein>
<name>A0A1V9ZSJ5_ACHHY</name>
<dbReference type="PROSITE" id="PS50297">
    <property type="entry name" value="ANK_REP_REGION"/>
    <property type="match status" value="1"/>
</dbReference>
<dbReference type="Pfam" id="PF13637">
    <property type="entry name" value="Ank_4"/>
    <property type="match status" value="1"/>
</dbReference>
<proteinExistence type="predicted"/>
<dbReference type="PANTHER" id="PTHR24201">
    <property type="entry name" value="ANK_REP_REGION DOMAIN-CONTAINING PROTEIN"/>
    <property type="match status" value="1"/>
</dbReference>